<dbReference type="Proteomes" id="UP001273589">
    <property type="component" value="Unassembled WGS sequence"/>
</dbReference>
<feature type="compositionally biased region" description="Low complexity" evidence="1">
    <location>
        <begin position="84"/>
        <end position="97"/>
    </location>
</feature>
<evidence type="ECO:0000256" key="1">
    <source>
        <dbReference type="SAM" id="MobiDB-lite"/>
    </source>
</evidence>
<protein>
    <submittedName>
        <fullName evidence="2">Uncharacterized protein</fullName>
    </submittedName>
</protein>
<evidence type="ECO:0000313" key="2">
    <source>
        <dbReference type="EMBL" id="MDX3132837.1"/>
    </source>
</evidence>
<reference evidence="2" key="1">
    <citation type="journal article" date="2023" name="Microb. Genom.">
        <title>Mesoterricola silvestris gen. nov., sp. nov., Mesoterricola sediminis sp. nov., Geothrix oryzae sp. nov., Geothrix edaphica sp. nov., Geothrix rubra sp. nov., and Geothrix limicola sp. nov., six novel members of Acidobacteriota isolated from soils.</title>
        <authorList>
            <person name="Weisberg A.J."/>
            <person name="Pearce E."/>
            <person name="Kramer C.G."/>
            <person name="Chang J.H."/>
            <person name="Clarke C.R."/>
        </authorList>
    </citation>
    <scope>NUCLEOTIDE SEQUENCE</scope>
    <source>
        <strain evidence="2">ND06-05F</strain>
    </source>
</reference>
<proteinExistence type="predicted"/>
<accession>A0AAJ2PSK1</accession>
<name>A0AAJ2PSK1_9ACTN</name>
<evidence type="ECO:0000313" key="3">
    <source>
        <dbReference type="Proteomes" id="UP001273589"/>
    </source>
</evidence>
<comment type="caution">
    <text evidence="2">The sequence shown here is derived from an EMBL/GenBank/DDBJ whole genome shotgun (WGS) entry which is preliminary data.</text>
</comment>
<sequence>MRSMESPSDGHAEVRVVAASPEVARRVAEVLRRCFDATEQRSYPAGPDGGTRLDLTVDTTRAAEPARSWLETSRSAENGRSEEATAAGSETASTNGTPGPFGE</sequence>
<gene>
    <name evidence="2" type="ORF">PV367_24355</name>
</gene>
<feature type="region of interest" description="Disordered" evidence="1">
    <location>
        <begin position="61"/>
        <end position="103"/>
    </location>
</feature>
<dbReference type="RefSeq" id="WP_051948291.1">
    <property type="nucleotide sequence ID" value="NZ_JARAWN010000166.1"/>
</dbReference>
<organism evidence="2 3">
    <name type="scientific">Streptomyces europaeiscabiei</name>
    <dbReference type="NCBI Taxonomy" id="146819"/>
    <lineage>
        <taxon>Bacteria</taxon>
        <taxon>Bacillati</taxon>
        <taxon>Actinomycetota</taxon>
        <taxon>Actinomycetes</taxon>
        <taxon>Kitasatosporales</taxon>
        <taxon>Streptomycetaceae</taxon>
        <taxon>Streptomyces</taxon>
    </lineage>
</organism>
<dbReference type="EMBL" id="JARAWN010000166">
    <property type="protein sequence ID" value="MDX3132837.1"/>
    <property type="molecule type" value="Genomic_DNA"/>
</dbReference>
<dbReference type="AlphaFoldDB" id="A0AAJ2PSK1"/>